<comment type="subcellular location">
    <subcellularLocation>
        <location evidence="1">Secreted</location>
        <location evidence="1">Cell wall</location>
        <topology evidence="1">Peptidoglycan-anchor</topology>
    </subcellularLocation>
</comment>
<evidence type="ECO:0000256" key="2">
    <source>
        <dbReference type="ARBA" id="ARBA00022512"/>
    </source>
</evidence>
<organism evidence="9 10">
    <name type="scientific">Alkalicoccobacillus murimartini</name>
    <dbReference type="NCBI Taxonomy" id="171685"/>
    <lineage>
        <taxon>Bacteria</taxon>
        <taxon>Bacillati</taxon>
        <taxon>Bacillota</taxon>
        <taxon>Bacilli</taxon>
        <taxon>Bacillales</taxon>
        <taxon>Bacillaceae</taxon>
        <taxon>Alkalicoccobacillus</taxon>
    </lineage>
</organism>
<feature type="signal peptide" evidence="7">
    <location>
        <begin position="1"/>
        <end position="25"/>
    </location>
</feature>
<keyword evidence="4 7" id="KW-0732">Signal</keyword>
<evidence type="ECO:0000256" key="6">
    <source>
        <dbReference type="SAM" id="Phobius"/>
    </source>
</evidence>
<protein>
    <submittedName>
        <fullName evidence="9">LPXTG-motif cell wall-anchored protein</fullName>
    </submittedName>
</protein>
<evidence type="ECO:0000259" key="8">
    <source>
        <dbReference type="PROSITE" id="PS50847"/>
    </source>
</evidence>
<keyword evidence="6" id="KW-0812">Transmembrane</keyword>
<evidence type="ECO:0000313" key="10">
    <source>
        <dbReference type="Proteomes" id="UP001225034"/>
    </source>
</evidence>
<feature type="chain" id="PRO_5045410626" evidence="7">
    <location>
        <begin position="26"/>
        <end position="308"/>
    </location>
</feature>
<gene>
    <name evidence="9" type="ORF">J2S05_002637</name>
</gene>
<dbReference type="Pfam" id="PF20316">
    <property type="entry name" value="DUF6612"/>
    <property type="match status" value="1"/>
</dbReference>
<dbReference type="Proteomes" id="UP001225034">
    <property type="component" value="Unassembled WGS sequence"/>
</dbReference>
<proteinExistence type="predicted"/>
<reference evidence="9 10" key="1">
    <citation type="submission" date="2023-07" db="EMBL/GenBank/DDBJ databases">
        <title>Genomic Encyclopedia of Type Strains, Phase IV (KMG-IV): sequencing the most valuable type-strain genomes for metagenomic binning, comparative biology and taxonomic classification.</title>
        <authorList>
            <person name="Goeker M."/>
        </authorList>
    </citation>
    <scope>NUCLEOTIDE SEQUENCE [LARGE SCALE GENOMIC DNA]</scope>
    <source>
        <strain evidence="9 10">DSM 19154</strain>
    </source>
</reference>
<evidence type="ECO:0000256" key="3">
    <source>
        <dbReference type="ARBA" id="ARBA00022525"/>
    </source>
</evidence>
<keyword evidence="6" id="KW-1133">Transmembrane helix</keyword>
<keyword evidence="5" id="KW-0572">Peptidoglycan-anchor</keyword>
<dbReference type="Pfam" id="PF00746">
    <property type="entry name" value="Gram_pos_anchor"/>
    <property type="match status" value="1"/>
</dbReference>
<accession>A0ABT9YJD4</accession>
<dbReference type="NCBIfam" id="TIGR01167">
    <property type="entry name" value="LPXTG_anchor"/>
    <property type="match status" value="1"/>
</dbReference>
<evidence type="ECO:0000256" key="5">
    <source>
        <dbReference type="ARBA" id="ARBA00023088"/>
    </source>
</evidence>
<evidence type="ECO:0000256" key="1">
    <source>
        <dbReference type="ARBA" id="ARBA00004168"/>
    </source>
</evidence>
<keyword evidence="10" id="KW-1185">Reference proteome</keyword>
<name>A0ABT9YJD4_9BACI</name>
<sequence length="308" mass="34235">MLRKTIAPLCLVTLLSISVPSLALADEDSNAVDILNQSNEAMLELDSYSSETVMEMTMEGIDGEEVTITTTSEEDVTMNPFALHQIVTTSIPGEAETTLESYWTEDGFYQETADGEWTKLPDELSEELNELMGMAMAGDQVEQAEAFGDDMSVEDTGDSYILTYDGDGEAIEEAMQEWMDMSMGDDEAMMLEELLNQITYNEINYEMTIEKDTYYMTDLTMYADMDIEFEGESTNMTQSIDMNVHNFNGVGSIEVPEDVKNNATPLEDEVGGELPDTSTNNPMFALLGGAMTLAGAALWFRRRHVQHS</sequence>
<evidence type="ECO:0000256" key="7">
    <source>
        <dbReference type="SAM" id="SignalP"/>
    </source>
</evidence>
<feature type="domain" description="Gram-positive cocci surface proteins LPxTG" evidence="8">
    <location>
        <begin position="274"/>
        <end position="308"/>
    </location>
</feature>
<dbReference type="EMBL" id="JAUSUA010000003">
    <property type="protein sequence ID" value="MDQ0207836.1"/>
    <property type="molecule type" value="Genomic_DNA"/>
</dbReference>
<keyword evidence="6" id="KW-0472">Membrane</keyword>
<keyword evidence="3" id="KW-0964">Secreted</keyword>
<keyword evidence="2" id="KW-0134">Cell wall</keyword>
<dbReference type="InterPro" id="IPR019931">
    <property type="entry name" value="LPXTG_anchor"/>
</dbReference>
<dbReference type="InterPro" id="IPR046720">
    <property type="entry name" value="DUF6612"/>
</dbReference>
<dbReference type="PROSITE" id="PS50847">
    <property type="entry name" value="GRAM_POS_ANCHORING"/>
    <property type="match status" value="1"/>
</dbReference>
<dbReference type="RefSeq" id="WP_306983424.1">
    <property type="nucleotide sequence ID" value="NZ_JAUSUA010000003.1"/>
</dbReference>
<evidence type="ECO:0000256" key="4">
    <source>
        <dbReference type="ARBA" id="ARBA00022729"/>
    </source>
</evidence>
<evidence type="ECO:0000313" key="9">
    <source>
        <dbReference type="EMBL" id="MDQ0207836.1"/>
    </source>
</evidence>
<feature type="transmembrane region" description="Helical" evidence="6">
    <location>
        <begin position="283"/>
        <end position="300"/>
    </location>
</feature>
<comment type="caution">
    <text evidence="9">The sequence shown here is derived from an EMBL/GenBank/DDBJ whole genome shotgun (WGS) entry which is preliminary data.</text>
</comment>